<dbReference type="EMBL" id="CAJOBQ010001294">
    <property type="protein sequence ID" value="CAF4474705.1"/>
    <property type="molecule type" value="Genomic_DNA"/>
</dbReference>
<proteinExistence type="predicted"/>
<keyword evidence="1" id="KW-0472">Membrane</keyword>
<dbReference type="EMBL" id="CAJOBO010001215">
    <property type="protein sequence ID" value="CAF4352324.1"/>
    <property type="molecule type" value="Genomic_DNA"/>
</dbReference>
<protein>
    <submittedName>
        <fullName evidence="4">Uncharacterized protein</fullName>
    </submittedName>
</protein>
<dbReference type="EMBL" id="CAJOBR010000563">
    <property type="protein sequence ID" value="CAF4523756.1"/>
    <property type="molecule type" value="Genomic_DNA"/>
</dbReference>
<name>A0A820B0S7_9BILA</name>
<evidence type="ECO:0000313" key="3">
    <source>
        <dbReference type="EMBL" id="CAF3641617.1"/>
    </source>
</evidence>
<dbReference type="EMBL" id="CAJOBS010001248">
    <property type="protein sequence ID" value="CAF4707933.1"/>
    <property type="molecule type" value="Genomic_DNA"/>
</dbReference>
<dbReference type="EMBL" id="CAJOBP010000559">
    <property type="protein sequence ID" value="CAF4193698.1"/>
    <property type="molecule type" value="Genomic_DNA"/>
</dbReference>
<dbReference type="Proteomes" id="UP000663862">
    <property type="component" value="Unassembled WGS sequence"/>
</dbReference>
<dbReference type="Proteomes" id="UP000663838">
    <property type="component" value="Unassembled WGS sequence"/>
</dbReference>
<dbReference type="OrthoDB" id="10037426at2759"/>
<organism evidence="4 9">
    <name type="scientific">Rotaria socialis</name>
    <dbReference type="NCBI Taxonomy" id="392032"/>
    <lineage>
        <taxon>Eukaryota</taxon>
        <taxon>Metazoa</taxon>
        <taxon>Spiralia</taxon>
        <taxon>Gnathifera</taxon>
        <taxon>Rotifera</taxon>
        <taxon>Eurotatoria</taxon>
        <taxon>Bdelloidea</taxon>
        <taxon>Philodinida</taxon>
        <taxon>Philodinidae</taxon>
        <taxon>Rotaria</taxon>
    </lineage>
</organism>
<dbReference type="Proteomes" id="UP000663825">
    <property type="component" value="Unassembled WGS sequence"/>
</dbReference>
<comment type="caution">
    <text evidence="4">The sequence shown here is derived from an EMBL/GenBank/DDBJ whole genome shotgun (WGS) entry which is preliminary data.</text>
</comment>
<gene>
    <name evidence="5" type="ORF">HFQ381_LOCUS16834</name>
    <name evidence="3" type="ORF">LUA448_LOCUS32478</name>
    <name evidence="7" type="ORF">QYT958_LOCUS6377</name>
    <name evidence="2" type="ORF">TIS948_LOCUS20374</name>
    <name evidence="8" type="ORF">TOA249_LOCUS17470</name>
    <name evidence="6" type="ORF">TSG867_LOCUS18937</name>
    <name evidence="4" type="ORF">UJA718_LOCUS6098</name>
</gene>
<evidence type="ECO:0000313" key="6">
    <source>
        <dbReference type="EMBL" id="CAF4474705.1"/>
    </source>
</evidence>
<dbReference type="Proteomes" id="UP000663848">
    <property type="component" value="Unassembled WGS sequence"/>
</dbReference>
<dbReference type="EMBL" id="CAJNXB010003531">
    <property type="protein sequence ID" value="CAF3322978.1"/>
    <property type="molecule type" value="Genomic_DNA"/>
</dbReference>
<evidence type="ECO:0000313" key="2">
    <source>
        <dbReference type="EMBL" id="CAF3322978.1"/>
    </source>
</evidence>
<dbReference type="AlphaFoldDB" id="A0A820B0S7"/>
<evidence type="ECO:0000313" key="7">
    <source>
        <dbReference type="EMBL" id="CAF4523756.1"/>
    </source>
</evidence>
<keyword evidence="1" id="KW-0812">Transmembrane</keyword>
<feature type="transmembrane region" description="Helical" evidence="1">
    <location>
        <begin position="6"/>
        <end position="29"/>
    </location>
</feature>
<accession>A0A820B0S7</accession>
<reference evidence="4" key="1">
    <citation type="submission" date="2021-02" db="EMBL/GenBank/DDBJ databases">
        <authorList>
            <person name="Nowell W R."/>
        </authorList>
    </citation>
    <scope>NUCLEOTIDE SEQUENCE</scope>
</reference>
<dbReference type="Proteomes" id="UP000663833">
    <property type="component" value="Unassembled WGS sequence"/>
</dbReference>
<evidence type="ECO:0000313" key="8">
    <source>
        <dbReference type="EMBL" id="CAF4707933.1"/>
    </source>
</evidence>
<evidence type="ECO:0000313" key="5">
    <source>
        <dbReference type="EMBL" id="CAF4352324.1"/>
    </source>
</evidence>
<evidence type="ECO:0000256" key="1">
    <source>
        <dbReference type="SAM" id="Phobius"/>
    </source>
</evidence>
<evidence type="ECO:0000313" key="4">
    <source>
        <dbReference type="EMBL" id="CAF4193698.1"/>
    </source>
</evidence>
<dbReference type="Proteomes" id="UP000663851">
    <property type="component" value="Unassembled WGS sequence"/>
</dbReference>
<evidence type="ECO:0000313" key="9">
    <source>
        <dbReference type="Proteomes" id="UP000663873"/>
    </source>
</evidence>
<sequence length="79" mass="8579">MIEVIGIAAICIGTVALGASGITTLAIAYSPTVSSPQKKYDIDETKYQERLMSNYDSVYMYSGFGSYPRAVLWRSSIGT</sequence>
<dbReference type="Proteomes" id="UP000663873">
    <property type="component" value="Unassembled WGS sequence"/>
</dbReference>
<dbReference type="EMBL" id="CAJNYD010004842">
    <property type="protein sequence ID" value="CAF3641617.1"/>
    <property type="molecule type" value="Genomic_DNA"/>
</dbReference>
<keyword evidence="9" id="KW-1185">Reference proteome</keyword>
<keyword evidence="1" id="KW-1133">Transmembrane helix</keyword>